<gene>
    <name evidence="3" type="ORF">SAMN06296052_112106</name>
</gene>
<dbReference type="Gene3D" id="2.30.33.40">
    <property type="entry name" value="GroES chaperonin"/>
    <property type="match status" value="1"/>
</dbReference>
<dbReference type="AlphaFoldDB" id="A0A239GZS7"/>
<dbReference type="InterPro" id="IPR037124">
    <property type="entry name" value="Chaperonin_GroES_sf"/>
</dbReference>
<reference evidence="4" key="1">
    <citation type="submission" date="2017-06" db="EMBL/GenBank/DDBJ databases">
        <authorList>
            <person name="Varghese N."/>
            <person name="Submissions S."/>
        </authorList>
    </citation>
    <scope>NUCLEOTIDE SEQUENCE [LARGE SCALE GENOMIC DNA]</scope>
    <source>
        <strain evidence="4">NKM1</strain>
    </source>
</reference>
<name>A0A239GZS7_9BACT</name>
<comment type="similarity">
    <text evidence="1">Belongs to the GroES chaperonin family.</text>
</comment>
<dbReference type="PANTHER" id="PTHR10772">
    <property type="entry name" value="10 KDA HEAT SHOCK PROTEIN"/>
    <property type="match status" value="1"/>
</dbReference>
<protein>
    <submittedName>
        <fullName evidence="3">Co-chaperonin GroES (HSP10)</fullName>
    </submittedName>
</protein>
<dbReference type="GO" id="GO:0046872">
    <property type="term" value="F:metal ion binding"/>
    <property type="evidence" value="ECO:0007669"/>
    <property type="project" value="TreeGrafter"/>
</dbReference>
<dbReference type="SMART" id="SM00883">
    <property type="entry name" value="Cpn10"/>
    <property type="match status" value="1"/>
</dbReference>
<keyword evidence="4" id="KW-1185">Reference proteome</keyword>
<dbReference type="GO" id="GO:0044183">
    <property type="term" value="F:protein folding chaperone"/>
    <property type="evidence" value="ECO:0007669"/>
    <property type="project" value="InterPro"/>
</dbReference>
<dbReference type="InterPro" id="IPR011032">
    <property type="entry name" value="GroES-like_sf"/>
</dbReference>
<keyword evidence="2" id="KW-0143">Chaperone</keyword>
<evidence type="ECO:0000313" key="3">
    <source>
        <dbReference type="EMBL" id="SNS74726.1"/>
    </source>
</evidence>
<dbReference type="GO" id="GO:0005524">
    <property type="term" value="F:ATP binding"/>
    <property type="evidence" value="ECO:0007669"/>
    <property type="project" value="InterPro"/>
</dbReference>
<dbReference type="CDD" id="cd00320">
    <property type="entry name" value="cpn10"/>
    <property type="match status" value="1"/>
</dbReference>
<dbReference type="Proteomes" id="UP000198432">
    <property type="component" value="Unassembled WGS sequence"/>
</dbReference>
<dbReference type="Pfam" id="PF00166">
    <property type="entry name" value="Cpn10"/>
    <property type="match status" value="1"/>
</dbReference>
<proteinExistence type="inferred from homology"/>
<evidence type="ECO:0000313" key="4">
    <source>
        <dbReference type="Proteomes" id="UP000198432"/>
    </source>
</evidence>
<dbReference type="SUPFAM" id="SSF50129">
    <property type="entry name" value="GroES-like"/>
    <property type="match status" value="1"/>
</dbReference>
<evidence type="ECO:0000256" key="1">
    <source>
        <dbReference type="ARBA" id="ARBA00006975"/>
    </source>
</evidence>
<accession>A0A239GZS7</accession>
<dbReference type="EMBL" id="FZOQ01000012">
    <property type="protein sequence ID" value="SNS74726.1"/>
    <property type="molecule type" value="Genomic_DNA"/>
</dbReference>
<sequence length="130" mass="14972">MNTLQMRISEENKLEKIIIVGDRVLVKPKTARDQTKSGLFLPPGVQEKEKVQEGYIMKVGPGYPIPADYGFDEEPWNQEEEEVRYIPLQAKEGDLAIYLQRDAIEINYLGDKYFIVPQSAVLMLVREEDL</sequence>
<dbReference type="GO" id="GO:0051087">
    <property type="term" value="F:protein-folding chaperone binding"/>
    <property type="evidence" value="ECO:0007669"/>
    <property type="project" value="TreeGrafter"/>
</dbReference>
<dbReference type="GO" id="GO:0051082">
    <property type="term" value="F:unfolded protein binding"/>
    <property type="evidence" value="ECO:0007669"/>
    <property type="project" value="TreeGrafter"/>
</dbReference>
<dbReference type="PANTHER" id="PTHR10772:SF58">
    <property type="entry name" value="CO-CHAPERONIN GROES"/>
    <property type="match status" value="1"/>
</dbReference>
<organism evidence="3 4">
    <name type="scientific">Pontibacter ummariensis</name>
    <dbReference type="NCBI Taxonomy" id="1610492"/>
    <lineage>
        <taxon>Bacteria</taxon>
        <taxon>Pseudomonadati</taxon>
        <taxon>Bacteroidota</taxon>
        <taxon>Cytophagia</taxon>
        <taxon>Cytophagales</taxon>
        <taxon>Hymenobacteraceae</taxon>
        <taxon>Pontibacter</taxon>
    </lineage>
</organism>
<evidence type="ECO:0000256" key="2">
    <source>
        <dbReference type="ARBA" id="ARBA00023186"/>
    </source>
</evidence>
<dbReference type="InterPro" id="IPR020818">
    <property type="entry name" value="Chaperonin_GroES"/>
</dbReference>